<evidence type="ECO:0000256" key="1">
    <source>
        <dbReference type="SAM" id="MobiDB-lite"/>
    </source>
</evidence>
<comment type="caution">
    <text evidence="2">The sequence shown here is derived from an EMBL/GenBank/DDBJ whole genome shotgun (WGS) entry which is preliminary data.</text>
</comment>
<name>A0AAN8DY23_CHAGU</name>
<dbReference type="EMBL" id="JAURVH010001519">
    <property type="protein sequence ID" value="KAK5926338.1"/>
    <property type="molecule type" value="Genomic_DNA"/>
</dbReference>
<feature type="compositionally biased region" description="Basic and acidic residues" evidence="1">
    <location>
        <begin position="95"/>
        <end position="111"/>
    </location>
</feature>
<organism evidence="2 3">
    <name type="scientific">Champsocephalus gunnari</name>
    <name type="common">Mackerel icefish</name>
    <dbReference type="NCBI Taxonomy" id="52237"/>
    <lineage>
        <taxon>Eukaryota</taxon>
        <taxon>Metazoa</taxon>
        <taxon>Chordata</taxon>
        <taxon>Craniata</taxon>
        <taxon>Vertebrata</taxon>
        <taxon>Euteleostomi</taxon>
        <taxon>Actinopterygii</taxon>
        <taxon>Neopterygii</taxon>
        <taxon>Teleostei</taxon>
        <taxon>Neoteleostei</taxon>
        <taxon>Acanthomorphata</taxon>
        <taxon>Eupercaria</taxon>
        <taxon>Perciformes</taxon>
        <taxon>Notothenioidei</taxon>
        <taxon>Channichthyidae</taxon>
        <taxon>Champsocephalus</taxon>
    </lineage>
</organism>
<feature type="region of interest" description="Disordered" evidence="1">
    <location>
        <begin position="78"/>
        <end position="143"/>
    </location>
</feature>
<feature type="compositionally biased region" description="Polar residues" evidence="1">
    <location>
        <begin position="118"/>
        <end position="143"/>
    </location>
</feature>
<proteinExistence type="predicted"/>
<sequence length="143" mass="14914">MCALCPSDAQLTRERVIQTVDSAVQGGDGRNLALGLHQLPVRPVTQNGKHTAAAVATVTSFANASGLSSPLQILAAQASSSPPVLLSRQPGAESLSEHPGEPQSKRPKMEDGGGLESAQHQVTPAQQQPVIVAMTTQNHDPRK</sequence>
<dbReference type="AlphaFoldDB" id="A0AAN8DY23"/>
<gene>
    <name evidence="2" type="ORF">CgunFtcFv8_021921</name>
</gene>
<dbReference type="Proteomes" id="UP001331515">
    <property type="component" value="Unassembled WGS sequence"/>
</dbReference>
<evidence type="ECO:0000313" key="2">
    <source>
        <dbReference type="EMBL" id="KAK5926338.1"/>
    </source>
</evidence>
<reference evidence="2 3" key="1">
    <citation type="journal article" date="2023" name="Mol. Biol. Evol.">
        <title>Genomics of Secondarily Temperate Adaptation in the Only Non-Antarctic Icefish.</title>
        <authorList>
            <person name="Rivera-Colon A.G."/>
            <person name="Rayamajhi N."/>
            <person name="Minhas B.F."/>
            <person name="Madrigal G."/>
            <person name="Bilyk K.T."/>
            <person name="Yoon V."/>
            <person name="Hune M."/>
            <person name="Gregory S."/>
            <person name="Cheng C.H.C."/>
            <person name="Catchen J.M."/>
        </authorList>
    </citation>
    <scope>NUCLEOTIDE SEQUENCE [LARGE SCALE GENOMIC DNA]</scope>
    <source>
        <tissue evidence="2">White muscle</tissue>
    </source>
</reference>
<protein>
    <submittedName>
        <fullName evidence="2">Uncharacterized protein</fullName>
    </submittedName>
</protein>
<accession>A0AAN8DY23</accession>
<keyword evidence="3" id="KW-1185">Reference proteome</keyword>
<evidence type="ECO:0000313" key="3">
    <source>
        <dbReference type="Proteomes" id="UP001331515"/>
    </source>
</evidence>